<keyword evidence="2" id="KW-1185">Reference proteome</keyword>
<name>K9TM70_9CYAN</name>
<protein>
    <submittedName>
        <fullName evidence="1">Uncharacterized protein</fullName>
    </submittedName>
</protein>
<dbReference type="KEGG" id="oac:Oscil6304_4427"/>
<dbReference type="Proteomes" id="UP000010367">
    <property type="component" value="Chromosome"/>
</dbReference>
<reference evidence="1 2" key="1">
    <citation type="submission" date="2012-06" db="EMBL/GenBank/DDBJ databases">
        <title>Finished chromosome of genome of Oscillatoria acuminata PCC 6304.</title>
        <authorList>
            <consortium name="US DOE Joint Genome Institute"/>
            <person name="Gugger M."/>
            <person name="Coursin T."/>
            <person name="Rippka R."/>
            <person name="Tandeau De Marsac N."/>
            <person name="Huntemann M."/>
            <person name="Wei C.-L."/>
            <person name="Han J."/>
            <person name="Detter J.C."/>
            <person name="Han C."/>
            <person name="Tapia R."/>
            <person name="Davenport K."/>
            <person name="Daligault H."/>
            <person name="Erkkila T."/>
            <person name="Gu W."/>
            <person name="Munk A.C.C."/>
            <person name="Teshima H."/>
            <person name="Xu Y."/>
            <person name="Chain P."/>
            <person name="Chen A."/>
            <person name="Krypides N."/>
            <person name="Mavromatis K."/>
            <person name="Markowitz V."/>
            <person name="Szeto E."/>
            <person name="Ivanova N."/>
            <person name="Mikhailova N."/>
            <person name="Ovchinnikova G."/>
            <person name="Pagani I."/>
            <person name="Pati A."/>
            <person name="Goodwin L."/>
            <person name="Peters L."/>
            <person name="Pitluck S."/>
            <person name="Woyke T."/>
            <person name="Kerfeld C."/>
        </authorList>
    </citation>
    <scope>NUCLEOTIDE SEQUENCE [LARGE SCALE GENOMIC DNA]</scope>
    <source>
        <strain evidence="1 2">PCC 6304</strain>
    </source>
</reference>
<evidence type="ECO:0000313" key="1">
    <source>
        <dbReference type="EMBL" id="AFY83947.1"/>
    </source>
</evidence>
<sequence length="43" mass="4873">MFDLGACTLRPYKYLTVLRVQNVEAIIESPLQGRKHCAPTNKP</sequence>
<dbReference type="InParanoid" id="K9TM70"/>
<gene>
    <name evidence="1" type="ORF">Oscil6304_4427</name>
</gene>
<dbReference type="EMBL" id="CP003607">
    <property type="protein sequence ID" value="AFY83947.1"/>
    <property type="molecule type" value="Genomic_DNA"/>
</dbReference>
<proteinExistence type="predicted"/>
<dbReference type="HOGENOM" id="CLU_3236910_0_0_3"/>
<dbReference type="AlphaFoldDB" id="K9TM70"/>
<organism evidence="1 2">
    <name type="scientific">Oscillatoria acuminata PCC 6304</name>
    <dbReference type="NCBI Taxonomy" id="56110"/>
    <lineage>
        <taxon>Bacteria</taxon>
        <taxon>Bacillati</taxon>
        <taxon>Cyanobacteriota</taxon>
        <taxon>Cyanophyceae</taxon>
        <taxon>Oscillatoriophycideae</taxon>
        <taxon>Oscillatoriales</taxon>
        <taxon>Oscillatoriaceae</taxon>
        <taxon>Oscillatoria</taxon>
    </lineage>
</organism>
<evidence type="ECO:0000313" key="2">
    <source>
        <dbReference type="Proteomes" id="UP000010367"/>
    </source>
</evidence>
<accession>K9TM70</accession>